<feature type="domain" description="Tyr recombinase" evidence="5">
    <location>
        <begin position="202"/>
        <end position="383"/>
    </location>
</feature>
<evidence type="ECO:0000256" key="2">
    <source>
        <dbReference type="ARBA" id="ARBA00022908"/>
    </source>
</evidence>
<evidence type="ECO:0000256" key="1">
    <source>
        <dbReference type="ARBA" id="ARBA00008857"/>
    </source>
</evidence>
<dbReference type="InterPro" id="IPR011010">
    <property type="entry name" value="DNA_brk_join_enz"/>
</dbReference>
<proteinExistence type="inferred from homology"/>
<dbReference type="Gene3D" id="3.30.160.390">
    <property type="entry name" value="Integrase, DNA-binding domain"/>
    <property type="match status" value="1"/>
</dbReference>
<dbReference type="RefSeq" id="WP_087645839.1">
    <property type="nucleotide sequence ID" value="NZ_FCON02000039.1"/>
</dbReference>
<dbReference type="GO" id="GO:0006310">
    <property type="term" value="P:DNA recombination"/>
    <property type="evidence" value="ECO:0007669"/>
    <property type="project" value="UniProtKB-KW"/>
</dbReference>
<sequence length="406" mass="46752">MALADIRIRHPRAASKPIKLADSNGLYIEVKPNGSKLWRYRYRIAGKENVFAIGEYPKVSLHAARLARDNARALVRKGTHPAQARRREIAQTVEEARETFKAVAEEWLNKKKKLWTPRHHLEVSRMIEADAYPFIGALPMRLMTASQVLRLMERVEERGSPAVAIKLRQYISAVFQYAVITQRADADPASVLRGAVIKPATVHSRALSREEVAAIYRSMPFYQSRRTVLAIKLLMMSFTRTIELCRAKWEEIDLVAGEWRIPPDKMKSRRLHVVPLSRQAKMILLELQEMYGNKGHALPTLYSGSKTGHMSRATFNKAMKYLLPDHPEPITGHDFRATASTYLHEMGWRDEVIEMQLSHKDKNQTRAAYNHAKYLPERREMMQAWADWLEEIEQSAVVEKDPRLLP</sequence>
<keyword evidence="2" id="KW-0229">DNA integration</keyword>
<dbReference type="Pfam" id="PF22022">
    <property type="entry name" value="Phage_int_M"/>
    <property type="match status" value="1"/>
</dbReference>
<evidence type="ECO:0000313" key="6">
    <source>
        <dbReference type="EMBL" id="SAL66707.1"/>
    </source>
</evidence>
<dbReference type="InterPro" id="IPR038488">
    <property type="entry name" value="Integrase_DNA-bd_sf"/>
</dbReference>
<dbReference type="PANTHER" id="PTHR30629">
    <property type="entry name" value="PROPHAGE INTEGRASE"/>
    <property type="match status" value="1"/>
</dbReference>
<gene>
    <name evidence="6" type="ORF">AWB68_03752</name>
</gene>
<dbReference type="CDD" id="cd00801">
    <property type="entry name" value="INT_P4_C"/>
    <property type="match status" value="1"/>
</dbReference>
<evidence type="ECO:0000256" key="3">
    <source>
        <dbReference type="ARBA" id="ARBA00023125"/>
    </source>
</evidence>
<accession>A0A158JCZ7</accession>
<dbReference type="InterPro" id="IPR053876">
    <property type="entry name" value="Phage_int_M"/>
</dbReference>
<dbReference type="PANTHER" id="PTHR30629:SF2">
    <property type="entry name" value="PROPHAGE INTEGRASE INTS-RELATED"/>
    <property type="match status" value="1"/>
</dbReference>
<dbReference type="InterPro" id="IPR013762">
    <property type="entry name" value="Integrase-like_cat_sf"/>
</dbReference>
<dbReference type="InterPro" id="IPR010998">
    <property type="entry name" value="Integrase_recombinase_N"/>
</dbReference>
<dbReference type="SUPFAM" id="SSF56349">
    <property type="entry name" value="DNA breaking-rejoining enzymes"/>
    <property type="match status" value="1"/>
</dbReference>
<dbReference type="EMBL" id="FCON02000039">
    <property type="protein sequence ID" value="SAL66707.1"/>
    <property type="molecule type" value="Genomic_DNA"/>
</dbReference>
<protein>
    <submittedName>
        <fullName evidence="6">Phage integrase family protein</fullName>
    </submittedName>
</protein>
<dbReference type="Pfam" id="PF13356">
    <property type="entry name" value="Arm-DNA-bind_3"/>
    <property type="match status" value="1"/>
</dbReference>
<comment type="similarity">
    <text evidence="1">Belongs to the 'phage' integrase family.</text>
</comment>
<dbReference type="OrthoDB" id="9775880at2"/>
<dbReference type="GO" id="GO:0015074">
    <property type="term" value="P:DNA integration"/>
    <property type="evidence" value="ECO:0007669"/>
    <property type="project" value="UniProtKB-KW"/>
</dbReference>
<dbReference type="GO" id="GO:0003677">
    <property type="term" value="F:DNA binding"/>
    <property type="evidence" value="ECO:0007669"/>
    <property type="project" value="UniProtKB-KW"/>
</dbReference>
<reference evidence="6" key="1">
    <citation type="submission" date="2016-01" db="EMBL/GenBank/DDBJ databases">
        <authorList>
            <person name="Peeters C."/>
        </authorList>
    </citation>
    <scope>NUCLEOTIDE SEQUENCE [LARGE SCALE GENOMIC DNA]</scope>
    <source>
        <strain evidence="6">LMG 22940</strain>
    </source>
</reference>
<comment type="caution">
    <text evidence="6">The sequence shown here is derived from an EMBL/GenBank/DDBJ whole genome shotgun (WGS) entry which is preliminary data.</text>
</comment>
<keyword evidence="4" id="KW-0233">DNA recombination</keyword>
<dbReference type="InterPro" id="IPR002104">
    <property type="entry name" value="Integrase_catalytic"/>
</dbReference>
<evidence type="ECO:0000313" key="7">
    <source>
        <dbReference type="Proteomes" id="UP000054770"/>
    </source>
</evidence>
<name>A0A158JCZ7_9BURK</name>
<keyword evidence="3" id="KW-0238">DNA-binding</keyword>
<keyword evidence="7" id="KW-1185">Reference proteome</keyword>
<dbReference type="InterPro" id="IPR050808">
    <property type="entry name" value="Phage_Integrase"/>
</dbReference>
<organism evidence="6 7">
    <name type="scientific">Caballeronia choica</name>
    <dbReference type="NCBI Taxonomy" id="326476"/>
    <lineage>
        <taxon>Bacteria</taxon>
        <taxon>Pseudomonadati</taxon>
        <taxon>Pseudomonadota</taxon>
        <taxon>Betaproteobacteria</taxon>
        <taxon>Burkholderiales</taxon>
        <taxon>Burkholderiaceae</taxon>
        <taxon>Caballeronia</taxon>
    </lineage>
</organism>
<dbReference type="PROSITE" id="PS51898">
    <property type="entry name" value="TYR_RECOMBINASE"/>
    <property type="match status" value="1"/>
</dbReference>
<evidence type="ECO:0000256" key="4">
    <source>
        <dbReference type="ARBA" id="ARBA00023172"/>
    </source>
</evidence>
<dbReference type="AlphaFoldDB" id="A0A158JCZ7"/>
<dbReference type="Gene3D" id="1.10.443.10">
    <property type="entry name" value="Intergrase catalytic core"/>
    <property type="match status" value="1"/>
</dbReference>
<dbReference type="InterPro" id="IPR025166">
    <property type="entry name" value="Integrase_DNA_bind_dom"/>
</dbReference>
<evidence type="ECO:0000259" key="5">
    <source>
        <dbReference type="PROSITE" id="PS51898"/>
    </source>
</evidence>
<dbReference type="Proteomes" id="UP000054770">
    <property type="component" value="Unassembled WGS sequence"/>
</dbReference>
<dbReference type="Gene3D" id="1.10.150.130">
    <property type="match status" value="1"/>
</dbReference>
<dbReference type="Pfam" id="PF00589">
    <property type="entry name" value="Phage_integrase"/>
    <property type="match status" value="1"/>
</dbReference>